<name>A0A3M7PTV1_BRAPC</name>
<gene>
    <name evidence="1" type="ORF">BpHYR1_014552</name>
</gene>
<dbReference type="Proteomes" id="UP000276133">
    <property type="component" value="Unassembled WGS sequence"/>
</dbReference>
<evidence type="ECO:0000313" key="2">
    <source>
        <dbReference type="Proteomes" id="UP000276133"/>
    </source>
</evidence>
<proteinExistence type="predicted"/>
<organism evidence="1 2">
    <name type="scientific">Brachionus plicatilis</name>
    <name type="common">Marine rotifer</name>
    <name type="synonym">Brachionus muelleri</name>
    <dbReference type="NCBI Taxonomy" id="10195"/>
    <lineage>
        <taxon>Eukaryota</taxon>
        <taxon>Metazoa</taxon>
        <taxon>Spiralia</taxon>
        <taxon>Gnathifera</taxon>
        <taxon>Rotifera</taxon>
        <taxon>Eurotatoria</taxon>
        <taxon>Monogononta</taxon>
        <taxon>Pseudotrocha</taxon>
        <taxon>Ploima</taxon>
        <taxon>Brachionidae</taxon>
        <taxon>Brachionus</taxon>
    </lineage>
</organism>
<comment type="caution">
    <text evidence="1">The sequence shown here is derived from an EMBL/GenBank/DDBJ whole genome shotgun (WGS) entry which is preliminary data.</text>
</comment>
<reference evidence="1 2" key="1">
    <citation type="journal article" date="2018" name="Sci. Rep.">
        <title>Genomic signatures of local adaptation to the degree of environmental predictability in rotifers.</title>
        <authorList>
            <person name="Franch-Gras L."/>
            <person name="Hahn C."/>
            <person name="Garcia-Roger E.M."/>
            <person name="Carmona M.J."/>
            <person name="Serra M."/>
            <person name="Gomez A."/>
        </authorList>
    </citation>
    <scope>NUCLEOTIDE SEQUENCE [LARGE SCALE GENOMIC DNA]</scope>
    <source>
        <strain evidence="1">HYR1</strain>
    </source>
</reference>
<protein>
    <submittedName>
        <fullName evidence="1">Uncharacterized protein</fullName>
    </submittedName>
</protein>
<dbReference type="EMBL" id="REGN01008913">
    <property type="protein sequence ID" value="RNA02369.1"/>
    <property type="molecule type" value="Genomic_DNA"/>
</dbReference>
<keyword evidence="2" id="KW-1185">Reference proteome</keyword>
<accession>A0A3M7PTV1</accession>
<sequence length="70" mass="8176">MLLSFELTTYSIDSRTKTCEFKLFLLSNYLKQQLKLGTLIFFENLRPERVSCLRPIDQNIAADQILSAKF</sequence>
<dbReference type="AlphaFoldDB" id="A0A3M7PTV1"/>
<evidence type="ECO:0000313" key="1">
    <source>
        <dbReference type="EMBL" id="RNA02369.1"/>
    </source>
</evidence>